<evidence type="ECO:0000313" key="1">
    <source>
        <dbReference type="EMBL" id="MZZ13922.1"/>
    </source>
</evidence>
<comment type="caution">
    <text evidence="1">The sequence shown here is derived from an EMBL/GenBank/DDBJ whole genome shotgun (WGS) entry which is preliminary data.</text>
</comment>
<reference evidence="1" key="1">
    <citation type="submission" date="2020-01" db="EMBL/GenBank/DDBJ databases">
        <title>Bacteria Cultured from War Wounds Associated with the Conflict in Eastern Ukraine.</title>
        <authorList>
            <person name="Snesrud E."/>
            <person name="Galac M.R."/>
            <person name="Mc Gann P."/>
            <person name="Valentine K."/>
            <person name="Viacheslav K."/>
        </authorList>
    </citation>
    <scope>NUCLEOTIDE SEQUENCE</scope>
    <source>
        <strain evidence="1">VNMU148</strain>
    </source>
</reference>
<name>A0A7M3B4H1_PSEAI</name>
<gene>
    <name evidence="1" type="ORF">GUL26_16865</name>
</gene>
<evidence type="ECO:0000313" key="2">
    <source>
        <dbReference type="Proteomes" id="UP000644192"/>
    </source>
</evidence>
<dbReference type="Pfam" id="PF11136">
    <property type="entry name" value="DUF2889"/>
    <property type="match status" value="1"/>
</dbReference>
<dbReference type="RefSeq" id="WP_004350332.1">
    <property type="nucleotide sequence ID" value="NZ_BSAU01000005.1"/>
</dbReference>
<dbReference type="InterPro" id="IPR021312">
    <property type="entry name" value="DUF2889"/>
</dbReference>
<sequence>MASMFRRRVEIVSTAQDATREVRASLEDDFHHFRVWLRHCDGIVSEIGGEAVRYPYSACPQAAEQLQQLIGMPLSQIAHSVTRQTDAQHQCTHLLDLAGLAIANAARGTTQRRYDIQVPDRIDERTNPVLQRDGATLLSWNVHGSTIEGPPPYCGVNLREGMARWALNHLSEEEAEAALLLRRCTLISLGRMNNLDAQVHASSTGRCYSQQPVHAPQALRIKGSTWDFSETAGMLCQDDQAWLAGKPEPTSDAARLS</sequence>
<accession>A0A7M3B4H1</accession>
<protein>
    <submittedName>
        <fullName evidence="1">DUF2889 domain-containing protein</fullName>
    </submittedName>
</protein>
<dbReference type="AlphaFoldDB" id="A0A7M3B4H1"/>
<proteinExistence type="predicted"/>
<organism evidence="1 2">
    <name type="scientific">Pseudomonas aeruginosa</name>
    <dbReference type="NCBI Taxonomy" id="287"/>
    <lineage>
        <taxon>Bacteria</taxon>
        <taxon>Pseudomonadati</taxon>
        <taxon>Pseudomonadota</taxon>
        <taxon>Gammaproteobacteria</taxon>
        <taxon>Pseudomonadales</taxon>
        <taxon>Pseudomonadaceae</taxon>
        <taxon>Pseudomonas</taxon>
    </lineage>
</organism>
<dbReference type="EMBL" id="WXZT01000011">
    <property type="protein sequence ID" value="MZZ13922.1"/>
    <property type="molecule type" value="Genomic_DNA"/>
</dbReference>
<dbReference type="Proteomes" id="UP000644192">
    <property type="component" value="Unassembled WGS sequence"/>
</dbReference>